<keyword evidence="5 7" id="KW-0472">Membrane</keyword>
<dbReference type="Pfam" id="PF02706">
    <property type="entry name" value="Wzz"/>
    <property type="match status" value="1"/>
</dbReference>
<dbReference type="EMBL" id="JBHTKR010000004">
    <property type="protein sequence ID" value="MFD1195097.1"/>
    <property type="molecule type" value="Genomic_DNA"/>
</dbReference>
<evidence type="ECO:0000313" key="10">
    <source>
        <dbReference type="Proteomes" id="UP001597151"/>
    </source>
</evidence>
<evidence type="ECO:0000256" key="3">
    <source>
        <dbReference type="ARBA" id="ARBA00022692"/>
    </source>
</evidence>
<keyword evidence="2" id="KW-1003">Cell membrane</keyword>
<evidence type="ECO:0000256" key="2">
    <source>
        <dbReference type="ARBA" id="ARBA00022475"/>
    </source>
</evidence>
<dbReference type="Proteomes" id="UP001597151">
    <property type="component" value="Unassembled WGS sequence"/>
</dbReference>
<dbReference type="PANTHER" id="PTHR32309:SF31">
    <property type="entry name" value="CAPSULAR EXOPOLYSACCHARIDE FAMILY"/>
    <property type="match status" value="1"/>
</dbReference>
<evidence type="ECO:0000256" key="5">
    <source>
        <dbReference type="ARBA" id="ARBA00023136"/>
    </source>
</evidence>
<accession>A0ABW3TEG1</accession>
<feature type="coiled-coil region" evidence="6">
    <location>
        <begin position="269"/>
        <end position="303"/>
    </location>
</feature>
<sequence>MAQIDTVGQAFKALKRRAGLIFLLIVMGAAVSLAYAYTRERVYQAVASVQIETPQIALGNGSMARGDASIDYRISLIEQRLKSRDTLAKMIDDLDLYADFPQLSAAQRVLLLRQSVTITRIVDMSLGWRPDQQSTGLLITVQMDDGQIAADVANAFLDLVMLAGRARATDRAESTLTFFATEEERVTALIAAVEAEIATLKSTNVGALPENAATRSQQLQLLQEAQLTLEQQRITFEQERERLRFDEAARQETIFREQAELVASRISELRRLEDAAPEVERQLNLLERERARLQEEFSAITARRAQAAMTQELESREQAERFEVLERAEAPVHPVSTERRKLAIMGGVLAVLFAFGAALVLEWISPRLRTSAQIERSLGLRPVVVIPDLRVPRARRLT</sequence>
<dbReference type="InterPro" id="IPR050445">
    <property type="entry name" value="Bact_polysacc_biosynth/exp"/>
</dbReference>
<evidence type="ECO:0000256" key="7">
    <source>
        <dbReference type="SAM" id="Phobius"/>
    </source>
</evidence>
<feature type="transmembrane region" description="Helical" evidence="7">
    <location>
        <begin position="342"/>
        <end position="364"/>
    </location>
</feature>
<evidence type="ECO:0000313" key="9">
    <source>
        <dbReference type="EMBL" id="MFD1195097.1"/>
    </source>
</evidence>
<evidence type="ECO:0000256" key="1">
    <source>
        <dbReference type="ARBA" id="ARBA00004651"/>
    </source>
</evidence>
<proteinExistence type="predicted"/>
<comment type="subcellular location">
    <subcellularLocation>
        <location evidence="1">Cell membrane</location>
        <topology evidence="1">Multi-pass membrane protein</topology>
    </subcellularLocation>
</comment>
<feature type="domain" description="Polysaccharide chain length determinant N-terminal" evidence="8">
    <location>
        <begin position="11"/>
        <end position="94"/>
    </location>
</feature>
<keyword evidence="6" id="KW-0175">Coiled coil</keyword>
<organism evidence="9 10">
    <name type="scientific">Seohaeicola saemankumensis</name>
    <dbReference type="NCBI Taxonomy" id="481181"/>
    <lineage>
        <taxon>Bacteria</taxon>
        <taxon>Pseudomonadati</taxon>
        <taxon>Pseudomonadota</taxon>
        <taxon>Alphaproteobacteria</taxon>
        <taxon>Rhodobacterales</taxon>
        <taxon>Roseobacteraceae</taxon>
        <taxon>Seohaeicola</taxon>
    </lineage>
</organism>
<keyword evidence="4 7" id="KW-1133">Transmembrane helix</keyword>
<comment type="caution">
    <text evidence="9">The sequence shown here is derived from an EMBL/GenBank/DDBJ whole genome shotgun (WGS) entry which is preliminary data.</text>
</comment>
<keyword evidence="10" id="KW-1185">Reference proteome</keyword>
<evidence type="ECO:0000256" key="4">
    <source>
        <dbReference type="ARBA" id="ARBA00022989"/>
    </source>
</evidence>
<dbReference type="PANTHER" id="PTHR32309">
    <property type="entry name" value="TYROSINE-PROTEIN KINASE"/>
    <property type="match status" value="1"/>
</dbReference>
<dbReference type="RefSeq" id="WP_380791448.1">
    <property type="nucleotide sequence ID" value="NZ_JBHTKR010000004.1"/>
</dbReference>
<protein>
    <submittedName>
        <fullName evidence="9">Wzz/FepE/Etk N-terminal domain-containing protein</fullName>
    </submittedName>
</protein>
<gene>
    <name evidence="9" type="ORF">ACFQ3C_10485</name>
</gene>
<dbReference type="InterPro" id="IPR003856">
    <property type="entry name" value="LPS_length_determ_N"/>
</dbReference>
<reference evidence="10" key="1">
    <citation type="journal article" date="2019" name="Int. J. Syst. Evol. Microbiol.">
        <title>The Global Catalogue of Microorganisms (GCM) 10K type strain sequencing project: providing services to taxonomists for standard genome sequencing and annotation.</title>
        <authorList>
            <consortium name="The Broad Institute Genomics Platform"/>
            <consortium name="The Broad Institute Genome Sequencing Center for Infectious Disease"/>
            <person name="Wu L."/>
            <person name="Ma J."/>
        </authorList>
    </citation>
    <scope>NUCLEOTIDE SEQUENCE [LARGE SCALE GENOMIC DNA]</scope>
    <source>
        <strain evidence="10">CCUG 55328</strain>
    </source>
</reference>
<evidence type="ECO:0000259" key="8">
    <source>
        <dbReference type="Pfam" id="PF02706"/>
    </source>
</evidence>
<feature type="transmembrane region" description="Helical" evidence="7">
    <location>
        <begin position="20"/>
        <end position="38"/>
    </location>
</feature>
<keyword evidence="3 7" id="KW-0812">Transmembrane</keyword>
<evidence type="ECO:0000256" key="6">
    <source>
        <dbReference type="SAM" id="Coils"/>
    </source>
</evidence>
<name>A0ABW3TEG1_9RHOB</name>